<dbReference type="Proteomes" id="UP000613740">
    <property type="component" value="Unassembled WGS sequence"/>
</dbReference>
<reference evidence="3" key="1">
    <citation type="journal article" date="2020" name="bioRxiv">
        <title>Comparative genomics of Chlamydomonas.</title>
        <authorList>
            <person name="Craig R.J."/>
            <person name="Hasan A.R."/>
            <person name="Ness R.W."/>
            <person name="Keightley P.D."/>
        </authorList>
    </citation>
    <scope>NUCLEOTIDE SEQUENCE</scope>
    <source>
        <strain evidence="3">CCAP 11/173</strain>
    </source>
</reference>
<name>A0A835TRV7_9CHLO</name>
<proteinExistence type="predicted"/>
<evidence type="ECO:0000313" key="4">
    <source>
        <dbReference type="Proteomes" id="UP000613740"/>
    </source>
</evidence>
<keyword evidence="2" id="KW-1133">Transmembrane helix</keyword>
<comment type="caution">
    <text evidence="3">The sequence shown here is derived from an EMBL/GenBank/DDBJ whole genome shotgun (WGS) entry which is preliminary data.</text>
</comment>
<feature type="compositionally biased region" description="Gly residues" evidence="1">
    <location>
        <begin position="105"/>
        <end position="115"/>
    </location>
</feature>
<protein>
    <submittedName>
        <fullName evidence="3">Uncharacterized protein</fullName>
    </submittedName>
</protein>
<feature type="compositionally biased region" description="Low complexity" evidence="1">
    <location>
        <begin position="48"/>
        <end position="61"/>
    </location>
</feature>
<feature type="compositionally biased region" description="Gly residues" evidence="1">
    <location>
        <begin position="77"/>
        <end position="94"/>
    </location>
</feature>
<evidence type="ECO:0000256" key="1">
    <source>
        <dbReference type="SAM" id="MobiDB-lite"/>
    </source>
</evidence>
<dbReference type="AlphaFoldDB" id="A0A835TRV7"/>
<accession>A0A835TRV7</accession>
<evidence type="ECO:0000313" key="3">
    <source>
        <dbReference type="EMBL" id="KAG2443270.1"/>
    </source>
</evidence>
<evidence type="ECO:0000256" key="2">
    <source>
        <dbReference type="SAM" id="Phobius"/>
    </source>
</evidence>
<sequence>MQPQLARSAGPRHVMAAALMLQVRQDAGHSGRVLSVHRQCTGTPHSQAPAPTCSPAASTSADRLAGIDNGGLPSDGCGTGGQNRGGGGAGGSGRAGKVSIDAASDGGGGGGGHSSGRGVGSDLLQALLWPVLALFAMFAFWFAFWTLGRSLEKAATTHGDSIKEAATKRGDSIEKAAGKLNWMAVIGGVSYAVTHLLVELLARRGGNGGGAAAGLRQAPR</sequence>
<feature type="region of interest" description="Disordered" evidence="1">
    <location>
        <begin position="40"/>
        <end position="115"/>
    </location>
</feature>
<keyword evidence="4" id="KW-1185">Reference proteome</keyword>
<gene>
    <name evidence="3" type="ORF">HYH02_009343</name>
</gene>
<dbReference type="EMBL" id="JAEHOD010000031">
    <property type="protein sequence ID" value="KAG2443270.1"/>
    <property type="molecule type" value="Genomic_DNA"/>
</dbReference>
<organism evidence="3 4">
    <name type="scientific">Chlamydomonas schloesseri</name>
    <dbReference type="NCBI Taxonomy" id="2026947"/>
    <lineage>
        <taxon>Eukaryota</taxon>
        <taxon>Viridiplantae</taxon>
        <taxon>Chlorophyta</taxon>
        <taxon>core chlorophytes</taxon>
        <taxon>Chlorophyceae</taxon>
        <taxon>CS clade</taxon>
        <taxon>Chlamydomonadales</taxon>
        <taxon>Chlamydomonadaceae</taxon>
        <taxon>Chlamydomonas</taxon>
    </lineage>
</organism>
<feature type="transmembrane region" description="Helical" evidence="2">
    <location>
        <begin position="127"/>
        <end position="147"/>
    </location>
</feature>
<keyword evidence="2" id="KW-0472">Membrane</keyword>
<keyword evidence="2" id="KW-0812">Transmembrane</keyword>